<feature type="compositionally biased region" description="Basic residues" evidence="1">
    <location>
        <begin position="1"/>
        <end position="10"/>
    </location>
</feature>
<organism evidence="2 3">
    <name type="scientific">Coffea arabica</name>
    <name type="common">Arabian coffee</name>
    <dbReference type="NCBI Taxonomy" id="13443"/>
    <lineage>
        <taxon>Eukaryota</taxon>
        <taxon>Viridiplantae</taxon>
        <taxon>Streptophyta</taxon>
        <taxon>Embryophyta</taxon>
        <taxon>Tracheophyta</taxon>
        <taxon>Spermatophyta</taxon>
        <taxon>Magnoliopsida</taxon>
        <taxon>eudicotyledons</taxon>
        <taxon>Gunneridae</taxon>
        <taxon>Pentapetalae</taxon>
        <taxon>asterids</taxon>
        <taxon>lamiids</taxon>
        <taxon>Gentianales</taxon>
        <taxon>Rubiaceae</taxon>
        <taxon>Ixoroideae</taxon>
        <taxon>Gardenieae complex</taxon>
        <taxon>Bertiereae - Coffeeae clade</taxon>
        <taxon>Coffeeae</taxon>
        <taxon>Coffea</taxon>
    </lineage>
</organism>
<feature type="region of interest" description="Disordered" evidence="1">
    <location>
        <begin position="183"/>
        <end position="215"/>
    </location>
</feature>
<feature type="region of interest" description="Disordered" evidence="1">
    <location>
        <begin position="238"/>
        <end position="268"/>
    </location>
</feature>
<evidence type="ECO:0000313" key="2">
    <source>
        <dbReference type="Proteomes" id="UP001652660"/>
    </source>
</evidence>
<evidence type="ECO:0000256" key="1">
    <source>
        <dbReference type="SAM" id="MobiDB-lite"/>
    </source>
</evidence>
<accession>A0ABM4VFL0</accession>
<protein>
    <recommendedName>
        <fullName evidence="4">Glutathione S-transferase T3-like</fullName>
    </recommendedName>
</protein>
<sequence>MPHKRRRVRKSSVQQAHSESGSNDLAACARNYFVKMNDESEVADWKNHPTLESTFVATLVEWHRNGAWDKHQKGRSNWHHLSLHMNDKCHVNLRWEQYRSKFYRLESEWKCFVRLSGMSQTIAETGVGFNSELLCFQATKEKWSALKRENKFYGRFKEGRSCGCFYELGEILESRTATGKHAYSSAQSDVHHSPYSAEKTTAAASRRKGKAKVDGPTSDFWGEDVYIPVRDEEVEFVASRPGKRPVSSRGTSSYDGSRSTKSQKTGEALRDAATNIGKLSMIKIEENTRRNDWCVAALKVWDKCYPRHEPVELWSRKRLACMKEFENSERWCHMFLQSDEGFQYWYADTILDLK</sequence>
<dbReference type="RefSeq" id="XP_071918329.1">
    <property type="nucleotide sequence ID" value="XM_072062228.1"/>
</dbReference>
<dbReference type="GeneID" id="140013123"/>
<dbReference type="Proteomes" id="UP001652660">
    <property type="component" value="Chromosome 8e"/>
</dbReference>
<proteinExistence type="predicted"/>
<evidence type="ECO:0000313" key="3">
    <source>
        <dbReference type="RefSeq" id="XP_071918329.1"/>
    </source>
</evidence>
<name>A0ABM4VFL0_COFAR</name>
<keyword evidence="2" id="KW-1185">Reference proteome</keyword>
<feature type="region of interest" description="Disordered" evidence="1">
    <location>
        <begin position="1"/>
        <end position="22"/>
    </location>
</feature>
<gene>
    <name evidence="3" type="primary">LOC140013123</name>
</gene>
<reference evidence="3" key="1">
    <citation type="submission" date="2025-08" db="UniProtKB">
        <authorList>
            <consortium name="RefSeq"/>
        </authorList>
    </citation>
    <scope>IDENTIFICATION</scope>
    <source>
        <tissue evidence="3">Leaves</tissue>
    </source>
</reference>
<feature type="compositionally biased region" description="Polar residues" evidence="1">
    <location>
        <begin position="11"/>
        <end position="22"/>
    </location>
</feature>
<feature type="compositionally biased region" description="Polar residues" evidence="1">
    <location>
        <begin position="248"/>
        <end position="265"/>
    </location>
</feature>
<evidence type="ECO:0008006" key="4">
    <source>
        <dbReference type="Google" id="ProtNLM"/>
    </source>
</evidence>